<dbReference type="InterPro" id="IPR050241">
    <property type="entry name" value="NAD-cap_RNA_hydrolase_NudC"/>
</dbReference>
<accession>A0ABR7RTL3</accession>
<evidence type="ECO:0000259" key="12">
    <source>
        <dbReference type="PROSITE" id="PS51462"/>
    </source>
</evidence>
<dbReference type="InterPro" id="IPR020476">
    <property type="entry name" value="Nudix_hydrolase"/>
</dbReference>
<evidence type="ECO:0000256" key="6">
    <source>
        <dbReference type="ARBA" id="ARBA00022801"/>
    </source>
</evidence>
<comment type="caution">
    <text evidence="13">The sequence shown here is derived from an EMBL/GenBank/DDBJ whole genome shotgun (WGS) entry which is preliminary data.</text>
</comment>
<dbReference type="InterPro" id="IPR015375">
    <property type="entry name" value="NADH_PPase-like_N"/>
</dbReference>
<evidence type="ECO:0000256" key="7">
    <source>
        <dbReference type="ARBA" id="ARBA00022842"/>
    </source>
</evidence>
<dbReference type="PROSITE" id="PS00893">
    <property type="entry name" value="NUDIX_BOX"/>
    <property type="match status" value="1"/>
</dbReference>
<dbReference type="GO" id="GO:0016787">
    <property type="term" value="F:hydrolase activity"/>
    <property type="evidence" value="ECO:0007669"/>
    <property type="project" value="UniProtKB-KW"/>
</dbReference>
<comment type="cofactor">
    <cofactor evidence="2">
        <name>Zn(2+)</name>
        <dbReference type="ChEBI" id="CHEBI:29105"/>
    </cofactor>
</comment>
<dbReference type="CDD" id="cd03429">
    <property type="entry name" value="NUDIX_NADH_pyrophosphatase_Nudt13"/>
    <property type="match status" value="1"/>
</dbReference>
<keyword evidence="8" id="KW-0520">NAD</keyword>
<dbReference type="InterPro" id="IPR020084">
    <property type="entry name" value="NUDIX_hydrolase_CS"/>
</dbReference>
<feature type="region of interest" description="Disordered" evidence="11">
    <location>
        <begin position="1"/>
        <end position="20"/>
    </location>
</feature>
<dbReference type="Pfam" id="PF00293">
    <property type="entry name" value="NUDIX"/>
    <property type="match status" value="1"/>
</dbReference>
<evidence type="ECO:0000256" key="2">
    <source>
        <dbReference type="ARBA" id="ARBA00001947"/>
    </source>
</evidence>
<dbReference type="Gene3D" id="3.90.79.10">
    <property type="entry name" value="Nucleoside Triphosphate Pyrophosphohydrolase"/>
    <property type="match status" value="1"/>
</dbReference>
<comment type="cofactor">
    <cofactor evidence="1">
        <name>Mg(2+)</name>
        <dbReference type="ChEBI" id="CHEBI:18420"/>
    </cofactor>
</comment>
<evidence type="ECO:0000256" key="1">
    <source>
        <dbReference type="ARBA" id="ARBA00001946"/>
    </source>
</evidence>
<evidence type="ECO:0000313" key="13">
    <source>
        <dbReference type="EMBL" id="MBC9209427.1"/>
    </source>
</evidence>
<comment type="similarity">
    <text evidence="3">Belongs to the Nudix hydrolase family. NudC subfamily.</text>
</comment>
<evidence type="ECO:0000256" key="9">
    <source>
        <dbReference type="ARBA" id="ARBA00023679"/>
    </source>
</evidence>
<keyword evidence="6 10" id="KW-0378">Hydrolase</keyword>
<dbReference type="RefSeq" id="WP_187786565.1">
    <property type="nucleotide sequence ID" value="NZ_JACTVA010000055.1"/>
</dbReference>
<dbReference type="Gene3D" id="3.90.79.20">
    <property type="match status" value="1"/>
</dbReference>
<reference evidence="13 14" key="1">
    <citation type="journal article" date="2013" name="Int. J. Syst. Evol. Microbiol.">
        <title>Roseomonas aerophila sp. nov., isolated from air.</title>
        <authorList>
            <person name="Kim S.J."/>
            <person name="Weon H.Y."/>
            <person name="Ahn J.H."/>
            <person name="Hong S.B."/>
            <person name="Seok S.J."/>
            <person name="Whang K.S."/>
            <person name="Kwon S.W."/>
        </authorList>
    </citation>
    <scope>NUCLEOTIDE SEQUENCE [LARGE SCALE GENOMIC DNA]</scope>
    <source>
        <strain evidence="13 14">NBRC 108923</strain>
    </source>
</reference>
<evidence type="ECO:0000256" key="8">
    <source>
        <dbReference type="ARBA" id="ARBA00023027"/>
    </source>
</evidence>
<dbReference type="PANTHER" id="PTHR42904:SF6">
    <property type="entry name" value="NAD-CAPPED RNA HYDROLASE NUDT12"/>
    <property type="match status" value="1"/>
</dbReference>
<dbReference type="PANTHER" id="PTHR42904">
    <property type="entry name" value="NUDIX HYDROLASE, NUDC SUBFAMILY"/>
    <property type="match status" value="1"/>
</dbReference>
<dbReference type="NCBIfam" id="NF001299">
    <property type="entry name" value="PRK00241.1"/>
    <property type="match status" value="1"/>
</dbReference>
<evidence type="ECO:0000256" key="3">
    <source>
        <dbReference type="ARBA" id="ARBA00009595"/>
    </source>
</evidence>
<dbReference type="Proteomes" id="UP000626026">
    <property type="component" value="Unassembled WGS sequence"/>
</dbReference>
<dbReference type="EC" id="3.6.1.22" evidence="4"/>
<dbReference type="PRINTS" id="PR00502">
    <property type="entry name" value="NUDIXFAMILY"/>
</dbReference>
<evidence type="ECO:0000256" key="5">
    <source>
        <dbReference type="ARBA" id="ARBA00022723"/>
    </source>
</evidence>
<proteinExistence type="inferred from homology"/>
<keyword evidence="7" id="KW-0460">Magnesium</keyword>
<name>A0ABR7RTL3_9PROT</name>
<organism evidence="13 14">
    <name type="scientific">Teichococcus aerophilus</name>
    <dbReference type="NCBI Taxonomy" id="1224513"/>
    <lineage>
        <taxon>Bacteria</taxon>
        <taxon>Pseudomonadati</taxon>
        <taxon>Pseudomonadota</taxon>
        <taxon>Alphaproteobacteria</taxon>
        <taxon>Acetobacterales</taxon>
        <taxon>Roseomonadaceae</taxon>
        <taxon>Roseomonas</taxon>
    </lineage>
</organism>
<keyword evidence="14" id="KW-1185">Reference proteome</keyword>
<dbReference type="InterPro" id="IPR015797">
    <property type="entry name" value="NUDIX_hydrolase-like_dom_sf"/>
</dbReference>
<protein>
    <recommendedName>
        <fullName evidence="4">NAD(+) diphosphatase</fullName>
        <ecNumber evidence="4">3.6.1.22</ecNumber>
    </recommendedName>
</protein>
<gene>
    <name evidence="13" type="primary">nudC</name>
    <name evidence="13" type="ORF">IBL26_21450</name>
</gene>
<sequence>MLSVPASRPNAYTGSPLDRVSGQRDDEAFVTAALSSPEALFVPVWRNQSLMKGVEEGHPEAVLLSAEAAGAVRMADGPWALLGLWDGRPVFAVDCSGAEDPLPLLPDGFGRFSDLRGVAGLLPAGEASVLAHARGLLHWRVRHRFCGVCGGACAPRSAGNALACTVCNAQHFPRTDPAVIMLVVKDDKVLLGHSTRFPNTTMYSTLAGFVEPGESLEEAVRREVLEETGVHVGEAWYHSSQPWPFPASIMLGFHAEGLSDAITIDPAELRDARWFSRDDLRNHAALGFSLPRLDSIARRLIEDWLEATA</sequence>
<dbReference type="Pfam" id="PF09296">
    <property type="entry name" value="NUDIX-like"/>
    <property type="match status" value="1"/>
</dbReference>
<dbReference type="InterPro" id="IPR049734">
    <property type="entry name" value="NudC-like_C"/>
</dbReference>
<dbReference type="InterPro" id="IPR000086">
    <property type="entry name" value="NUDIX_hydrolase_dom"/>
</dbReference>
<feature type="domain" description="Nudix hydrolase" evidence="12">
    <location>
        <begin position="173"/>
        <end position="298"/>
    </location>
</feature>
<evidence type="ECO:0000256" key="4">
    <source>
        <dbReference type="ARBA" id="ARBA00012381"/>
    </source>
</evidence>
<evidence type="ECO:0000256" key="11">
    <source>
        <dbReference type="SAM" id="MobiDB-lite"/>
    </source>
</evidence>
<evidence type="ECO:0000313" key="14">
    <source>
        <dbReference type="Proteomes" id="UP000626026"/>
    </source>
</evidence>
<dbReference type="PROSITE" id="PS51462">
    <property type="entry name" value="NUDIX"/>
    <property type="match status" value="1"/>
</dbReference>
<comment type="catalytic activity">
    <reaction evidence="9">
        <text>a 5'-end NAD(+)-phospho-ribonucleoside in mRNA + H2O = a 5'-end phospho-adenosine-phospho-ribonucleoside in mRNA + beta-nicotinamide D-ribonucleotide + 2 H(+)</text>
        <dbReference type="Rhea" id="RHEA:60876"/>
        <dbReference type="Rhea" id="RHEA-COMP:15698"/>
        <dbReference type="Rhea" id="RHEA-COMP:15719"/>
        <dbReference type="ChEBI" id="CHEBI:14649"/>
        <dbReference type="ChEBI" id="CHEBI:15377"/>
        <dbReference type="ChEBI" id="CHEBI:15378"/>
        <dbReference type="ChEBI" id="CHEBI:144029"/>
        <dbReference type="ChEBI" id="CHEBI:144051"/>
    </reaction>
    <physiologicalReaction direction="left-to-right" evidence="9">
        <dbReference type="Rhea" id="RHEA:60877"/>
    </physiologicalReaction>
</comment>
<dbReference type="SUPFAM" id="SSF55811">
    <property type="entry name" value="Nudix"/>
    <property type="match status" value="1"/>
</dbReference>
<keyword evidence="5" id="KW-0479">Metal-binding</keyword>
<evidence type="ECO:0000256" key="10">
    <source>
        <dbReference type="RuleBase" id="RU003476"/>
    </source>
</evidence>
<dbReference type="EMBL" id="JACTVA010000055">
    <property type="protein sequence ID" value="MBC9209427.1"/>
    <property type="molecule type" value="Genomic_DNA"/>
</dbReference>